<dbReference type="EMBL" id="SJPS01000011">
    <property type="protein sequence ID" value="TWU21240.1"/>
    <property type="molecule type" value="Genomic_DNA"/>
</dbReference>
<protein>
    <recommendedName>
        <fullName evidence="5 15">Cytidine deaminase</fullName>
        <ecNumber evidence="4 15">3.5.4.5</ecNumber>
    </recommendedName>
    <alternativeName>
        <fullName evidence="9 15">Cytidine aminohydrolase</fullName>
    </alternativeName>
</protein>
<evidence type="ECO:0000256" key="9">
    <source>
        <dbReference type="ARBA" id="ARBA00032005"/>
    </source>
</evidence>
<evidence type="ECO:0000256" key="12">
    <source>
        <dbReference type="PIRSR" id="PIRSR606262-1"/>
    </source>
</evidence>
<accession>A0A5C6C9H5</accession>
<evidence type="ECO:0000256" key="4">
    <source>
        <dbReference type="ARBA" id="ARBA00012783"/>
    </source>
</evidence>
<evidence type="ECO:0000256" key="8">
    <source>
        <dbReference type="ARBA" id="ARBA00022833"/>
    </source>
</evidence>
<name>A0A5C6C9H5_9BACT</name>
<dbReference type="PANTHER" id="PTHR11644">
    <property type="entry name" value="CYTIDINE DEAMINASE"/>
    <property type="match status" value="1"/>
</dbReference>
<dbReference type="InterPro" id="IPR006262">
    <property type="entry name" value="Cyt_deam_tetra"/>
</dbReference>
<gene>
    <name evidence="17" type="primary">cdd</name>
    <name evidence="17" type="ORF">Pla144_46490</name>
</gene>
<evidence type="ECO:0000256" key="10">
    <source>
        <dbReference type="ARBA" id="ARBA00049252"/>
    </source>
</evidence>
<comment type="similarity">
    <text evidence="3 15">Belongs to the cytidine and deoxycytidylate deaminase family.</text>
</comment>
<dbReference type="NCBIfam" id="NF004064">
    <property type="entry name" value="PRK05578.1"/>
    <property type="match status" value="1"/>
</dbReference>
<evidence type="ECO:0000256" key="2">
    <source>
        <dbReference type="ARBA" id="ARBA00003949"/>
    </source>
</evidence>
<evidence type="ECO:0000256" key="15">
    <source>
        <dbReference type="RuleBase" id="RU364006"/>
    </source>
</evidence>
<organism evidence="17 18">
    <name type="scientific">Bythopirellula polymerisocia</name>
    <dbReference type="NCBI Taxonomy" id="2528003"/>
    <lineage>
        <taxon>Bacteria</taxon>
        <taxon>Pseudomonadati</taxon>
        <taxon>Planctomycetota</taxon>
        <taxon>Planctomycetia</taxon>
        <taxon>Pirellulales</taxon>
        <taxon>Lacipirellulaceae</taxon>
        <taxon>Bythopirellula</taxon>
    </lineage>
</organism>
<dbReference type="InterPro" id="IPR050202">
    <property type="entry name" value="Cyt/Deoxycyt_deaminase"/>
</dbReference>
<evidence type="ECO:0000256" key="6">
    <source>
        <dbReference type="ARBA" id="ARBA00022723"/>
    </source>
</evidence>
<dbReference type="PANTHER" id="PTHR11644:SF2">
    <property type="entry name" value="CYTIDINE DEAMINASE"/>
    <property type="match status" value="1"/>
</dbReference>
<evidence type="ECO:0000256" key="3">
    <source>
        <dbReference type="ARBA" id="ARBA00006576"/>
    </source>
</evidence>
<evidence type="ECO:0000256" key="13">
    <source>
        <dbReference type="PIRSR" id="PIRSR606262-2"/>
    </source>
</evidence>
<dbReference type="InterPro" id="IPR002125">
    <property type="entry name" value="CMP_dCMP_dom"/>
</dbReference>
<dbReference type="GO" id="GO:0055086">
    <property type="term" value="P:nucleobase-containing small molecule metabolic process"/>
    <property type="evidence" value="ECO:0007669"/>
    <property type="project" value="UniProtKB-ARBA"/>
</dbReference>
<comment type="caution">
    <text evidence="17">The sequence shown here is derived from an EMBL/GenBank/DDBJ whole genome shotgun (WGS) entry which is preliminary data.</text>
</comment>
<reference evidence="17 18" key="1">
    <citation type="submission" date="2019-02" db="EMBL/GenBank/DDBJ databases">
        <title>Deep-cultivation of Planctomycetes and their phenomic and genomic characterization uncovers novel biology.</title>
        <authorList>
            <person name="Wiegand S."/>
            <person name="Jogler M."/>
            <person name="Boedeker C."/>
            <person name="Pinto D."/>
            <person name="Vollmers J."/>
            <person name="Rivas-Marin E."/>
            <person name="Kohn T."/>
            <person name="Peeters S.H."/>
            <person name="Heuer A."/>
            <person name="Rast P."/>
            <person name="Oberbeckmann S."/>
            <person name="Bunk B."/>
            <person name="Jeske O."/>
            <person name="Meyerdierks A."/>
            <person name="Storesund J.E."/>
            <person name="Kallscheuer N."/>
            <person name="Luecker S."/>
            <person name="Lage O.M."/>
            <person name="Pohl T."/>
            <person name="Merkel B.J."/>
            <person name="Hornburger P."/>
            <person name="Mueller R.-W."/>
            <person name="Bruemmer F."/>
            <person name="Labrenz M."/>
            <person name="Spormann A.M."/>
            <person name="Op Den Camp H."/>
            <person name="Overmann J."/>
            <person name="Amann R."/>
            <person name="Jetten M.S.M."/>
            <person name="Mascher T."/>
            <person name="Medema M.H."/>
            <person name="Devos D.P."/>
            <person name="Kaster A.-K."/>
            <person name="Ovreas L."/>
            <person name="Rohde M."/>
            <person name="Galperin M.Y."/>
            <person name="Jogler C."/>
        </authorList>
    </citation>
    <scope>NUCLEOTIDE SEQUENCE [LARGE SCALE GENOMIC DNA]</scope>
    <source>
        <strain evidence="17 18">Pla144</strain>
    </source>
</reference>
<evidence type="ECO:0000313" key="17">
    <source>
        <dbReference type="EMBL" id="TWU21240.1"/>
    </source>
</evidence>
<dbReference type="Proteomes" id="UP000318437">
    <property type="component" value="Unassembled WGS sequence"/>
</dbReference>
<evidence type="ECO:0000256" key="14">
    <source>
        <dbReference type="PIRSR" id="PIRSR606262-3"/>
    </source>
</evidence>
<evidence type="ECO:0000256" key="11">
    <source>
        <dbReference type="ARBA" id="ARBA00049558"/>
    </source>
</evidence>
<dbReference type="SUPFAM" id="SSF53927">
    <property type="entry name" value="Cytidine deaminase-like"/>
    <property type="match status" value="1"/>
</dbReference>
<dbReference type="GO" id="GO:0072527">
    <property type="term" value="P:pyrimidine-containing compound metabolic process"/>
    <property type="evidence" value="ECO:0007669"/>
    <property type="project" value="UniProtKB-ARBA"/>
</dbReference>
<evidence type="ECO:0000256" key="1">
    <source>
        <dbReference type="ARBA" id="ARBA00001947"/>
    </source>
</evidence>
<dbReference type="EC" id="3.5.4.5" evidence="4 15"/>
<feature type="binding site" evidence="14">
    <location>
        <position position="86"/>
    </location>
    <ligand>
        <name>Zn(2+)</name>
        <dbReference type="ChEBI" id="CHEBI:29105"/>
        <note>catalytic</note>
    </ligand>
</feature>
<comment type="function">
    <text evidence="2 15">This enzyme scavenges exogenous and endogenous cytidine and 2'-deoxycytidine for UMP synthesis.</text>
</comment>
<evidence type="ECO:0000256" key="5">
    <source>
        <dbReference type="ARBA" id="ARBA00018266"/>
    </source>
</evidence>
<dbReference type="Pfam" id="PF00383">
    <property type="entry name" value="dCMP_cyt_deam_1"/>
    <property type="match status" value="1"/>
</dbReference>
<evidence type="ECO:0000259" key="16">
    <source>
        <dbReference type="PROSITE" id="PS51747"/>
    </source>
</evidence>
<feature type="active site" description="Proton donor" evidence="12">
    <location>
        <position position="57"/>
    </location>
</feature>
<dbReference type="PROSITE" id="PS51747">
    <property type="entry name" value="CYT_DCMP_DEAMINASES_2"/>
    <property type="match status" value="1"/>
</dbReference>
<dbReference type="InterPro" id="IPR016193">
    <property type="entry name" value="Cytidine_deaminase-like"/>
</dbReference>
<dbReference type="GO" id="GO:0005829">
    <property type="term" value="C:cytosol"/>
    <property type="evidence" value="ECO:0007669"/>
    <property type="project" value="TreeGrafter"/>
</dbReference>
<dbReference type="CDD" id="cd01283">
    <property type="entry name" value="cytidine_deaminase"/>
    <property type="match status" value="1"/>
</dbReference>
<comment type="catalytic activity">
    <reaction evidence="11 15">
        <text>cytidine + H2O + H(+) = uridine + NH4(+)</text>
        <dbReference type="Rhea" id="RHEA:16069"/>
        <dbReference type="ChEBI" id="CHEBI:15377"/>
        <dbReference type="ChEBI" id="CHEBI:15378"/>
        <dbReference type="ChEBI" id="CHEBI:16704"/>
        <dbReference type="ChEBI" id="CHEBI:17562"/>
        <dbReference type="ChEBI" id="CHEBI:28938"/>
        <dbReference type="EC" id="3.5.4.5"/>
    </reaction>
</comment>
<evidence type="ECO:0000256" key="7">
    <source>
        <dbReference type="ARBA" id="ARBA00022801"/>
    </source>
</evidence>
<sequence>MSTAAPQLIPAAISARKNAYAPYSKFLVGAAVITEDGTIFTGTNVENASYGLTICAERIAAGAAVAAGHRKIMAVAVATTGAASPCGACRQFLAEFGGAMLVYLVDADKPDRIVETSLDKLLPAQFDLKI</sequence>
<feature type="binding site" evidence="14">
    <location>
        <position position="55"/>
    </location>
    <ligand>
        <name>Zn(2+)</name>
        <dbReference type="ChEBI" id="CHEBI:29105"/>
        <note>catalytic</note>
    </ligand>
</feature>
<feature type="binding site" evidence="13">
    <location>
        <begin position="44"/>
        <end position="50"/>
    </location>
    <ligand>
        <name>substrate</name>
    </ligand>
</feature>
<keyword evidence="8 14" id="KW-0862">Zinc</keyword>
<feature type="domain" description="CMP/dCMP-type deaminase" evidence="16">
    <location>
        <begin position="3"/>
        <end position="129"/>
    </location>
</feature>
<dbReference type="FunFam" id="3.40.140.10:FF:000008">
    <property type="entry name" value="Cytidine deaminase"/>
    <property type="match status" value="1"/>
</dbReference>
<comment type="cofactor">
    <cofactor evidence="1 14 15">
        <name>Zn(2+)</name>
        <dbReference type="ChEBI" id="CHEBI:29105"/>
    </cofactor>
</comment>
<keyword evidence="18" id="KW-1185">Reference proteome</keyword>
<keyword evidence="6 14" id="KW-0479">Metal-binding</keyword>
<proteinExistence type="inferred from homology"/>
<feature type="binding site" evidence="14">
    <location>
        <position position="89"/>
    </location>
    <ligand>
        <name>Zn(2+)</name>
        <dbReference type="ChEBI" id="CHEBI:29105"/>
        <note>catalytic</note>
    </ligand>
</feature>
<dbReference type="Gene3D" id="3.40.140.10">
    <property type="entry name" value="Cytidine Deaminase, domain 2"/>
    <property type="match status" value="1"/>
</dbReference>
<dbReference type="OrthoDB" id="9795347at2"/>
<dbReference type="GO" id="GO:0008270">
    <property type="term" value="F:zinc ion binding"/>
    <property type="evidence" value="ECO:0007669"/>
    <property type="project" value="UniProtKB-UniRule"/>
</dbReference>
<dbReference type="NCBIfam" id="TIGR01354">
    <property type="entry name" value="cyt_deam_tetra"/>
    <property type="match status" value="1"/>
</dbReference>
<evidence type="ECO:0000313" key="18">
    <source>
        <dbReference type="Proteomes" id="UP000318437"/>
    </source>
</evidence>
<comment type="catalytic activity">
    <reaction evidence="10 15">
        <text>2'-deoxycytidine + H2O + H(+) = 2'-deoxyuridine + NH4(+)</text>
        <dbReference type="Rhea" id="RHEA:13433"/>
        <dbReference type="ChEBI" id="CHEBI:15377"/>
        <dbReference type="ChEBI" id="CHEBI:15378"/>
        <dbReference type="ChEBI" id="CHEBI:15698"/>
        <dbReference type="ChEBI" id="CHEBI:16450"/>
        <dbReference type="ChEBI" id="CHEBI:28938"/>
        <dbReference type="EC" id="3.5.4.5"/>
    </reaction>
</comment>
<keyword evidence="7 15" id="KW-0378">Hydrolase</keyword>
<dbReference type="GO" id="GO:0004126">
    <property type="term" value="F:cytidine deaminase activity"/>
    <property type="evidence" value="ECO:0007669"/>
    <property type="project" value="UniProtKB-UniRule"/>
</dbReference>
<dbReference type="AlphaFoldDB" id="A0A5C6C9H5"/>